<dbReference type="GeneID" id="76998565"/>
<protein>
    <submittedName>
        <fullName evidence="3">Uncharacterized protein</fullName>
    </submittedName>
</protein>
<keyword evidence="5" id="KW-1185">Reference proteome</keyword>
<proteinExistence type="predicted"/>
<name>A0AAP9J471_PANTH</name>
<dbReference type="Proteomes" id="UP001209276">
    <property type="component" value="Unassembled WGS sequence"/>
</dbReference>
<organism evidence="3 4">
    <name type="scientific">Paenibacillus thiaminolyticus</name>
    <name type="common">Bacillus thiaminolyticus</name>
    <dbReference type="NCBI Taxonomy" id="49283"/>
    <lineage>
        <taxon>Bacteria</taxon>
        <taxon>Bacillati</taxon>
        <taxon>Bacillota</taxon>
        <taxon>Bacilli</taxon>
        <taxon>Bacillales</taxon>
        <taxon>Paenibacillaceae</taxon>
        <taxon>Paenibacillus</taxon>
    </lineage>
</organism>
<evidence type="ECO:0000313" key="2">
    <source>
        <dbReference type="EMBL" id="MCY9606156.1"/>
    </source>
</evidence>
<evidence type="ECO:0000313" key="3">
    <source>
        <dbReference type="EMBL" id="QDM45788.1"/>
    </source>
</evidence>
<keyword evidence="1" id="KW-1133">Transmembrane helix</keyword>
<dbReference type="AlphaFoldDB" id="A0AAP9J471"/>
<accession>A0AAP9J471</accession>
<dbReference type="EMBL" id="CP041405">
    <property type="protein sequence ID" value="QDM45788.1"/>
    <property type="molecule type" value="Genomic_DNA"/>
</dbReference>
<gene>
    <name evidence="3" type="ORF">FLT43_21630</name>
    <name evidence="2" type="ORF">M5W83_03135</name>
</gene>
<dbReference type="RefSeq" id="WP_087443159.1">
    <property type="nucleotide sequence ID" value="NZ_CABMNB010000030.1"/>
</dbReference>
<reference evidence="2 5" key="2">
    <citation type="submission" date="2022-05" db="EMBL/GenBank/DDBJ databases">
        <title>Genome Sequencing of Bee-Associated Microbes.</title>
        <authorList>
            <person name="Dunlap C."/>
        </authorList>
    </citation>
    <scope>NUCLEOTIDE SEQUENCE [LARGE SCALE GENOMIC DNA]</scope>
    <source>
        <strain evidence="2 5">NRRL B-14613</strain>
    </source>
</reference>
<evidence type="ECO:0000313" key="4">
    <source>
        <dbReference type="Proteomes" id="UP000315377"/>
    </source>
</evidence>
<keyword evidence="1" id="KW-0812">Transmembrane</keyword>
<dbReference type="EMBL" id="JAMDMM010000009">
    <property type="protein sequence ID" value="MCY9606156.1"/>
    <property type="molecule type" value="Genomic_DNA"/>
</dbReference>
<evidence type="ECO:0000256" key="1">
    <source>
        <dbReference type="SAM" id="Phobius"/>
    </source>
</evidence>
<dbReference type="Proteomes" id="UP000315377">
    <property type="component" value="Chromosome"/>
</dbReference>
<feature type="transmembrane region" description="Helical" evidence="1">
    <location>
        <begin position="7"/>
        <end position="25"/>
    </location>
</feature>
<reference evidence="3 4" key="1">
    <citation type="submission" date="2019-07" db="EMBL/GenBank/DDBJ databases">
        <title>Paenibacillus thiaminolyticus NRRL B-4156.</title>
        <authorList>
            <person name="Hehnly C."/>
            <person name="Zhang L."/>
        </authorList>
    </citation>
    <scope>NUCLEOTIDE SEQUENCE [LARGE SCALE GENOMIC DNA]</scope>
    <source>
        <strain evidence="3 4">NRRL B-4156</strain>
    </source>
</reference>
<keyword evidence="1" id="KW-0472">Membrane</keyword>
<sequence length="159" mass="18838">MSKYKRPIIYIAIILWFCVYGTRFYDQTRSFSFNDLIMEHIEGTEIDSIYILKSKEIQHYSLGSVKDKKEIELVMKSLPEIKVKKATFAHAFPGPPSYQLRIKGEDGELLEFIISENGEISLHDYEKSKTKEYKITNEFMFDKLKFLDQFLKEIEESKR</sequence>
<evidence type="ECO:0000313" key="5">
    <source>
        <dbReference type="Proteomes" id="UP001209276"/>
    </source>
</evidence>